<proteinExistence type="predicted"/>
<dbReference type="RefSeq" id="WP_015191963.1">
    <property type="nucleotide sequence ID" value="NC_019748.1"/>
</dbReference>
<evidence type="ECO:0000313" key="2">
    <source>
        <dbReference type="EMBL" id="AFZ34290.1"/>
    </source>
</evidence>
<feature type="region of interest" description="Disordered" evidence="1">
    <location>
        <begin position="1"/>
        <end position="35"/>
    </location>
</feature>
<dbReference type="EMBL" id="CP003653">
    <property type="protein sequence ID" value="AFZ34290.1"/>
    <property type="molecule type" value="Genomic_DNA"/>
</dbReference>
<dbReference type="Proteomes" id="UP000010473">
    <property type="component" value="Chromosome"/>
</dbReference>
<feature type="compositionally biased region" description="Polar residues" evidence="1">
    <location>
        <begin position="1"/>
        <end position="29"/>
    </location>
</feature>
<reference evidence="3" key="1">
    <citation type="journal article" date="2013" name="Proc. Natl. Acad. Sci. U.S.A.">
        <title>Improving the coverage of the cyanobacterial phylum using diversity-driven genome sequencing.</title>
        <authorList>
            <person name="Shih P.M."/>
            <person name="Wu D."/>
            <person name="Latifi A."/>
            <person name="Axen S.D."/>
            <person name="Fewer D.P."/>
            <person name="Talla E."/>
            <person name="Calteau A."/>
            <person name="Cai F."/>
            <person name="Tandeau de Marsac N."/>
            <person name="Rippka R."/>
            <person name="Herdman M."/>
            <person name="Sivonen K."/>
            <person name="Coursin T."/>
            <person name="Laurent T."/>
            <person name="Goodwin L."/>
            <person name="Nolan M."/>
            <person name="Davenport K.W."/>
            <person name="Han C.S."/>
            <person name="Rubin E.M."/>
            <person name="Eisen J.A."/>
            <person name="Woyke T."/>
            <person name="Gugger M."/>
            <person name="Kerfeld C.A."/>
        </authorList>
    </citation>
    <scope>NUCLEOTIDE SEQUENCE [LARGE SCALE GENOMIC DNA]</scope>
    <source>
        <strain evidence="3">ATCC 29371 / PCC 7437</strain>
    </source>
</reference>
<dbReference type="AlphaFoldDB" id="K9XNV3"/>
<dbReference type="HOGENOM" id="CLU_2773890_0_0_3"/>
<gene>
    <name evidence="2" type="ordered locus">Sta7437_0695</name>
</gene>
<evidence type="ECO:0000313" key="3">
    <source>
        <dbReference type="Proteomes" id="UP000010473"/>
    </source>
</evidence>
<accession>K9XNV3</accession>
<keyword evidence="3" id="KW-1185">Reference proteome</keyword>
<sequence length="69" mass="7973">MLSALQKTVQNNSVSESSKNTVIQSNSSDHSWKESSDDVVTVGLKRWMSHQERYEFVKNRTYHKDKPST</sequence>
<dbReference type="KEGG" id="scs:Sta7437_0695"/>
<evidence type="ECO:0000256" key="1">
    <source>
        <dbReference type="SAM" id="MobiDB-lite"/>
    </source>
</evidence>
<name>K9XNV3_STAC7</name>
<protein>
    <submittedName>
        <fullName evidence="2">Uncharacterized protein</fullName>
    </submittedName>
</protein>
<organism evidence="2 3">
    <name type="scientific">Stanieria cyanosphaera (strain ATCC 29371 / PCC 7437)</name>
    <dbReference type="NCBI Taxonomy" id="111780"/>
    <lineage>
        <taxon>Bacteria</taxon>
        <taxon>Bacillati</taxon>
        <taxon>Cyanobacteriota</taxon>
        <taxon>Cyanophyceae</taxon>
        <taxon>Pleurocapsales</taxon>
        <taxon>Dermocarpellaceae</taxon>
        <taxon>Stanieria</taxon>
    </lineage>
</organism>